<keyword evidence="2" id="KW-1133">Transmembrane helix</keyword>
<name>W9ZB88_9EURO</name>
<keyword evidence="2" id="KW-0472">Membrane</keyword>
<protein>
    <submittedName>
        <fullName evidence="3">Uncharacterized protein</fullName>
    </submittedName>
</protein>
<reference evidence="3 4" key="1">
    <citation type="submission" date="2013-03" db="EMBL/GenBank/DDBJ databases">
        <title>The Genome Sequence of Capronia epimyces CBS 606.96.</title>
        <authorList>
            <consortium name="The Broad Institute Genomics Platform"/>
            <person name="Cuomo C."/>
            <person name="de Hoog S."/>
            <person name="Gorbushina A."/>
            <person name="Walker B."/>
            <person name="Young S.K."/>
            <person name="Zeng Q."/>
            <person name="Gargeya S."/>
            <person name="Fitzgerald M."/>
            <person name="Haas B."/>
            <person name="Abouelleil A."/>
            <person name="Allen A.W."/>
            <person name="Alvarado L."/>
            <person name="Arachchi H.M."/>
            <person name="Berlin A.M."/>
            <person name="Chapman S.B."/>
            <person name="Gainer-Dewar J."/>
            <person name="Goldberg J."/>
            <person name="Griggs A."/>
            <person name="Gujja S."/>
            <person name="Hansen M."/>
            <person name="Howarth C."/>
            <person name="Imamovic A."/>
            <person name="Ireland A."/>
            <person name="Larimer J."/>
            <person name="McCowan C."/>
            <person name="Murphy C."/>
            <person name="Pearson M."/>
            <person name="Poon T.W."/>
            <person name="Priest M."/>
            <person name="Roberts A."/>
            <person name="Saif S."/>
            <person name="Shea T."/>
            <person name="Sisk P."/>
            <person name="Sykes S."/>
            <person name="Wortman J."/>
            <person name="Nusbaum C."/>
            <person name="Birren B."/>
        </authorList>
    </citation>
    <scope>NUCLEOTIDE SEQUENCE [LARGE SCALE GENOMIC DNA]</scope>
    <source>
        <strain evidence="3 4">CBS 606.96</strain>
    </source>
</reference>
<dbReference type="Proteomes" id="UP000019478">
    <property type="component" value="Unassembled WGS sequence"/>
</dbReference>
<dbReference type="Gene3D" id="1.20.58.340">
    <property type="entry name" value="Magnesium transport protein CorA, transmembrane region"/>
    <property type="match status" value="1"/>
</dbReference>
<proteinExistence type="predicted"/>
<keyword evidence="1" id="KW-0175">Coiled coil</keyword>
<evidence type="ECO:0000256" key="1">
    <source>
        <dbReference type="SAM" id="Coils"/>
    </source>
</evidence>
<dbReference type="AlphaFoldDB" id="W9ZB88"/>
<sequence length="513" mass="57946">MATSKFLQDLVRNRPPLTPDDYLEARLAASLAADQDHGFVELLVETRQESEPFVHGSDSTYGSFPEQVTRSPAGSSPAPSVLPLMVIYDKAGLRRRLMRNSISPLSIHHELLICLVETCHISLRLLDFIICFGPKNGETRLTPPSIWASPTVYAAEGNEDDALQDFESAYIVRFPELHHRSESTPWSMRQFLIYHRLPHNRGAGTVIFAGIGKVAEKALEDYLMSYGNPRWLNAWEIHFVLLSCVVTTWRPYLAYLSEEITTQADGAIVADLDGEEVELSHFDERQYLKQLEDAVEEAISLLIHIRDTAETMRAMMRRHRKYTAESTALKGHAILDRGFQDMVRNLEHYEAQAKTLQRKVRSASDLVSSILDLSNSTALKNLAVASAQENAGMHELTKKATQDAAAVKVLTILTLIYLPATVISNFFSTSFVNMATRSDGSSFVVVASNWWILVATAVPLTGITIYVWKFYVQKEIDGQYPTWWQVVCRQSTRVLRTASRPRRQRDDGTWRLE</sequence>
<dbReference type="STRING" id="1182542.W9ZB88"/>
<dbReference type="eggNOG" id="ENOG502SQ88">
    <property type="taxonomic scope" value="Eukaryota"/>
</dbReference>
<feature type="coiled-coil region" evidence="1">
    <location>
        <begin position="339"/>
        <end position="366"/>
    </location>
</feature>
<keyword evidence="2" id="KW-0812">Transmembrane</keyword>
<dbReference type="OrthoDB" id="4160576at2759"/>
<dbReference type="GeneID" id="19164494"/>
<dbReference type="RefSeq" id="XP_007728694.1">
    <property type="nucleotide sequence ID" value="XM_007730504.1"/>
</dbReference>
<gene>
    <name evidence="3" type="ORF">A1O3_00354</name>
</gene>
<comment type="caution">
    <text evidence="3">The sequence shown here is derived from an EMBL/GenBank/DDBJ whole genome shotgun (WGS) entry which is preliminary data.</text>
</comment>
<evidence type="ECO:0000313" key="4">
    <source>
        <dbReference type="Proteomes" id="UP000019478"/>
    </source>
</evidence>
<accession>W9ZB88</accession>
<dbReference type="HOGENOM" id="CLU_029947_1_1_1"/>
<keyword evidence="4" id="KW-1185">Reference proteome</keyword>
<feature type="transmembrane region" description="Helical" evidence="2">
    <location>
        <begin position="448"/>
        <end position="468"/>
    </location>
</feature>
<feature type="transmembrane region" description="Helical" evidence="2">
    <location>
        <begin position="405"/>
        <end position="428"/>
    </location>
</feature>
<dbReference type="EMBL" id="AMGY01000001">
    <property type="protein sequence ID" value="EXJ91804.1"/>
    <property type="molecule type" value="Genomic_DNA"/>
</dbReference>
<organism evidence="3 4">
    <name type="scientific">Capronia epimyces CBS 606.96</name>
    <dbReference type="NCBI Taxonomy" id="1182542"/>
    <lineage>
        <taxon>Eukaryota</taxon>
        <taxon>Fungi</taxon>
        <taxon>Dikarya</taxon>
        <taxon>Ascomycota</taxon>
        <taxon>Pezizomycotina</taxon>
        <taxon>Eurotiomycetes</taxon>
        <taxon>Chaetothyriomycetidae</taxon>
        <taxon>Chaetothyriales</taxon>
        <taxon>Herpotrichiellaceae</taxon>
        <taxon>Capronia</taxon>
    </lineage>
</organism>
<evidence type="ECO:0000313" key="3">
    <source>
        <dbReference type="EMBL" id="EXJ91804.1"/>
    </source>
</evidence>
<evidence type="ECO:0000256" key="2">
    <source>
        <dbReference type="SAM" id="Phobius"/>
    </source>
</evidence>